<sequence length="69" mass="7892">MTLDGFQDVSTDVSHFIQFDKDHRSQLPPMARNIQFNNGRPAEDRTVECSHCGSKLLESEREEHNCTNA</sequence>
<organism evidence="1 2">
    <name type="scientific">Natrialba magadii (strain ATCC 43099 / DSM 3394 / CCM 3739 / CIP 104546 / IAM 13178 / JCM 8861 / NBRC 102185 / NCIMB 2190 / MS3)</name>
    <name type="common">Natronobacterium magadii</name>
    <dbReference type="NCBI Taxonomy" id="547559"/>
    <lineage>
        <taxon>Archaea</taxon>
        <taxon>Methanobacteriati</taxon>
        <taxon>Methanobacteriota</taxon>
        <taxon>Stenosarchaea group</taxon>
        <taxon>Halobacteria</taxon>
        <taxon>Halobacteriales</taxon>
        <taxon>Natrialbaceae</taxon>
        <taxon>Natrialba</taxon>
    </lineage>
</organism>
<protein>
    <submittedName>
        <fullName evidence="1">Uncharacterized protein</fullName>
    </submittedName>
</protein>
<dbReference type="STRING" id="547559.Nmag_1653"/>
<dbReference type="EMBL" id="CP001932">
    <property type="protein sequence ID" value="ADD05229.1"/>
    <property type="molecule type" value="Genomic_DNA"/>
</dbReference>
<evidence type="ECO:0000313" key="2">
    <source>
        <dbReference type="Proteomes" id="UP000001879"/>
    </source>
</evidence>
<dbReference type="HOGENOM" id="CLU_2766195_0_0_2"/>
<dbReference type="PaxDb" id="547559-Nmag_1653"/>
<dbReference type="AlphaFoldDB" id="D3SUH1"/>
<gene>
    <name evidence="1" type="ordered locus">Nmag_1653</name>
</gene>
<reference evidence="1 2" key="2">
    <citation type="journal article" date="2012" name="BMC Genomics">
        <title>A comparative genomics perspective on the genetic content of the alkaliphilic haloarchaeon Natrialba magadii ATCC 43099T.</title>
        <authorList>
            <person name="Siddaramappa S."/>
            <person name="Challacombe J.F."/>
            <person name="Decastro R.E."/>
            <person name="Pfeiffer F."/>
            <person name="Sastre D.E."/>
            <person name="Gimenez M.I."/>
            <person name="Paggi R.A."/>
            <person name="Detter J.C."/>
            <person name="Davenport K.W."/>
            <person name="Goodwin L.A."/>
            <person name="Kyrpides N."/>
            <person name="Tapia R."/>
            <person name="Pitluck S."/>
            <person name="Lucas S."/>
            <person name="Woyke T."/>
            <person name="Maupin-Furlow J.A."/>
        </authorList>
    </citation>
    <scope>NUCLEOTIDE SEQUENCE [LARGE SCALE GENOMIC DNA]</scope>
    <source>
        <strain evidence="2">ATCC 43099 / DSM 3394 / CCM 3739 / CIP 104546 / IAM 13178 / JCM 8861 / NBRC 102185 / NCIMB 2190 / MS3</strain>
    </source>
</reference>
<reference evidence="2" key="1">
    <citation type="submission" date="2010-02" db="EMBL/GenBank/DDBJ databases">
        <title>Complete sequence of chromosome of Natrialba magadii ATCC 43099.</title>
        <authorList>
            <consortium name="US DOE Joint Genome Institute"/>
            <person name="Lucas S."/>
            <person name="Copeland A."/>
            <person name="Lapidus A."/>
            <person name="Cheng J.-F."/>
            <person name="Bruce D."/>
            <person name="Goodwin L."/>
            <person name="Pitluck S."/>
            <person name="Davenport K."/>
            <person name="Saunders E."/>
            <person name="Detter J.C."/>
            <person name="Han C."/>
            <person name="Tapia R."/>
            <person name="Land M."/>
            <person name="Hauser L."/>
            <person name="Kyrpides N."/>
            <person name="Mikhailova N."/>
            <person name="De Castro R.E."/>
            <person name="Maupin-Furlow J.A."/>
            <person name="Woyke T."/>
        </authorList>
    </citation>
    <scope>NUCLEOTIDE SEQUENCE [LARGE SCALE GENOMIC DNA]</scope>
    <source>
        <strain evidence="2">ATCC 43099 / DSM 3394 / CCM 3739 / CIP 104546 / IAM 13178 / JCM 8861 / NBRC 102185 / NCIMB 2190 / MS3</strain>
    </source>
</reference>
<keyword evidence="2" id="KW-1185">Reference proteome</keyword>
<name>D3SUH1_NATMM</name>
<dbReference type="Proteomes" id="UP000001879">
    <property type="component" value="Chromosome"/>
</dbReference>
<proteinExistence type="predicted"/>
<accession>D3SUH1</accession>
<dbReference type="KEGG" id="nmg:Nmag_1653"/>
<evidence type="ECO:0000313" key="1">
    <source>
        <dbReference type="EMBL" id="ADD05229.1"/>
    </source>
</evidence>